<sequence>MLSREQSPNIMIDSEVNSSTSSPNHSERNSHDGAAALLASKSESITNANLTAAERLRNGIIPSKNDSPAPSQTNSMNTAQSRTTSTHSNSAAQPTPTVPNLHLSGLQVHPRAASTTGGASASQARASGAAARSSTASAATPAPSVTSATRPLSVPVARSAATVSQTPSASMPRATVMSGSTRRTGGSAGSKAFLPRVLTAAPDYTAYPSDVSKYLKDVIGRREEALMFKLLPTAQLMDQAVLQAQAAYELIVQQEALEFLQISHKRKEAEVKRREQECTRANREKMEEQKRQHKEEMVRQKNNVAEVAKQTEAEIKEKLKTLVSLQPKLNILPAVMAQLQDPASDCALLGALMMEEKQLQKALKADARYNKSKTAETDGGAVPYWWKQCVCSSFNVSAILRQESHRASIVDVSCATKTAADKKVIVVKDGEGNVVAWVHTRSGPDPNALAEAYLATRPEVPELPANAYKGVLWPKEDAMDVVRKAKAAKSPTADILPEVTTTLHYCQMCSLEMSKKEVIALGEAAS</sequence>
<comment type="caution">
    <text evidence="3">The sequence shown here is derived from an EMBL/GenBank/DDBJ whole genome shotgun (WGS) entry which is preliminary data.</text>
</comment>
<keyword evidence="1" id="KW-0175">Coiled coil</keyword>
<dbReference type="Proteomes" id="UP000419144">
    <property type="component" value="Unassembled WGS sequence"/>
</dbReference>
<gene>
    <name evidence="3" type="ORF">LtaPh_1614100</name>
</gene>
<keyword evidence="4" id="KW-1185">Reference proteome</keyword>
<dbReference type="OrthoDB" id="249949at2759"/>
<organism evidence="3 4">
    <name type="scientific">Leishmania tarentolae</name>
    <name type="common">Sauroleishmania tarentolae</name>
    <dbReference type="NCBI Taxonomy" id="5689"/>
    <lineage>
        <taxon>Eukaryota</taxon>
        <taxon>Discoba</taxon>
        <taxon>Euglenozoa</taxon>
        <taxon>Kinetoplastea</taxon>
        <taxon>Metakinetoplastina</taxon>
        <taxon>Trypanosomatida</taxon>
        <taxon>Trypanosomatidae</taxon>
        <taxon>Leishmaniinae</taxon>
        <taxon>Leishmania</taxon>
        <taxon>lizard Leishmania</taxon>
    </lineage>
</organism>
<name>A0A640KDX5_LEITA</name>
<feature type="compositionally biased region" description="Low complexity" evidence="2">
    <location>
        <begin position="110"/>
        <end position="151"/>
    </location>
</feature>
<accession>A0A640KDX5</accession>
<evidence type="ECO:0000256" key="2">
    <source>
        <dbReference type="SAM" id="MobiDB-lite"/>
    </source>
</evidence>
<reference evidence="3" key="1">
    <citation type="submission" date="2019-11" db="EMBL/GenBank/DDBJ databases">
        <title>Leishmania tarentolae CDS.</title>
        <authorList>
            <person name="Goto Y."/>
            <person name="Yamagishi J."/>
        </authorList>
    </citation>
    <scope>NUCLEOTIDE SEQUENCE [LARGE SCALE GENOMIC DNA]</scope>
    <source>
        <strain evidence="3">Parrot Tar II</strain>
    </source>
</reference>
<feature type="region of interest" description="Disordered" evidence="2">
    <location>
        <begin position="1"/>
        <end position="40"/>
    </location>
</feature>
<proteinExistence type="predicted"/>
<feature type="region of interest" description="Disordered" evidence="2">
    <location>
        <begin position="56"/>
        <end position="189"/>
    </location>
</feature>
<evidence type="ECO:0000313" key="4">
    <source>
        <dbReference type="Proteomes" id="UP000419144"/>
    </source>
</evidence>
<dbReference type="AlphaFoldDB" id="A0A640KDX5"/>
<dbReference type="VEuPathDB" id="TriTrypDB:LtaPh_1614100"/>
<evidence type="ECO:0000256" key="1">
    <source>
        <dbReference type="SAM" id="Coils"/>
    </source>
</evidence>
<feature type="compositionally biased region" description="Polar residues" evidence="2">
    <location>
        <begin position="64"/>
        <end position="95"/>
    </location>
</feature>
<feature type="coiled-coil region" evidence="1">
    <location>
        <begin position="257"/>
        <end position="314"/>
    </location>
</feature>
<evidence type="ECO:0000313" key="3">
    <source>
        <dbReference type="EMBL" id="GET87508.1"/>
    </source>
</evidence>
<dbReference type="EMBL" id="BLBS01000020">
    <property type="protein sequence ID" value="GET87508.1"/>
    <property type="molecule type" value="Genomic_DNA"/>
</dbReference>
<protein>
    <submittedName>
        <fullName evidence="3">Uncharacterized protein</fullName>
    </submittedName>
</protein>
<feature type="compositionally biased region" description="Polar residues" evidence="2">
    <location>
        <begin position="1"/>
        <end position="24"/>
    </location>
</feature>